<dbReference type="SUPFAM" id="SSF51735">
    <property type="entry name" value="NAD(P)-binding Rossmann-fold domains"/>
    <property type="match status" value="1"/>
</dbReference>
<dbReference type="Gene3D" id="3.40.50.720">
    <property type="entry name" value="NAD(P)-binding Rossmann-like Domain"/>
    <property type="match status" value="1"/>
</dbReference>
<evidence type="ECO:0000259" key="3">
    <source>
        <dbReference type="Pfam" id="PF01408"/>
    </source>
</evidence>
<comment type="similarity">
    <text evidence="1">Belongs to the Gfo/Idh/MocA family.</text>
</comment>
<dbReference type="RefSeq" id="WP_103871762.1">
    <property type="nucleotide sequence ID" value="NZ_FNUY01000002.1"/>
</dbReference>
<evidence type="ECO:0000256" key="2">
    <source>
        <dbReference type="ARBA" id="ARBA00023002"/>
    </source>
</evidence>
<dbReference type="GO" id="GO:0000166">
    <property type="term" value="F:nucleotide binding"/>
    <property type="evidence" value="ECO:0007669"/>
    <property type="project" value="InterPro"/>
</dbReference>
<proteinExistence type="inferred from homology"/>
<evidence type="ECO:0000313" key="5">
    <source>
        <dbReference type="EMBL" id="SEF94900.1"/>
    </source>
</evidence>
<dbReference type="Pfam" id="PF01408">
    <property type="entry name" value="GFO_IDH_MocA"/>
    <property type="match status" value="1"/>
</dbReference>
<dbReference type="EMBL" id="FNUY01000002">
    <property type="protein sequence ID" value="SEF94900.1"/>
    <property type="molecule type" value="Genomic_DNA"/>
</dbReference>
<feature type="domain" description="Gfo/Idh/MocA-like oxidoreductase N-terminal" evidence="3">
    <location>
        <begin position="5"/>
        <end position="122"/>
    </location>
</feature>
<dbReference type="PANTHER" id="PTHR22604:SF105">
    <property type="entry name" value="TRANS-1,2-DIHYDROBENZENE-1,2-DIOL DEHYDROGENASE"/>
    <property type="match status" value="1"/>
</dbReference>
<dbReference type="Proteomes" id="UP000236743">
    <property type="component" value="Unassembled WGS sequence"/>
</dbReference>
<accession>A0A1H5W655</accession>
<reference evidence="5 6" key="1">
    <citation type="submission" date="2016-10" db="EMBL/GenBank/DDBJ databases">
        <authorList>
            <person name="de Groot N.N."/>
        </authorList>
    </citation>
    <scope>NUCLEOTIDE SEQUENCE [LARGE SCALE GENOMIC DNA]</scope>
    <source>
        <strain evidence="5 6">DSM 26656</strain>
    </source>
</reference>
<keyword evidence="6" id="KW-1185">Reference proteome</keyword>
<feature type="domain" description="GFO/IDH/MocA-like oxidoreductase" evidence="4">
    <location>
        <begin position="132"/>
        <end position="248"/>
    </location>
</feature>
<dbReference type="SUPFAM" id="SSF55347">
    <property type="entry name" value="Glyceraldehyde-3-phosphate dehydrogenase-like, C-terminal domain"/>
    <property type="match status" value="1"/>
</dbReference>
<dbReference type="InterPro" id="IPR000683">
    <property type="entry name" value="Gfo/Idh/MocA-like_OxRdtase_N"/>
</dbReference>
<dbReference type="Pfam" id="PF22725">
    <property type="entry name" value="GFO_IDH_MocA_C3"/>
    <property type="match status" value="1"/>
</dbReference>
<gene>
    <name evidence="5" type="ORF">SAMN04488115_102570</name>
</gene>
<dbReference type="InterPro" id="IPR050984">
    <property type="entry name" value="Gfo/Idh/MocA_domain"/>
</dbReference>
<sequence>MESVRWGILSTARIGLEKVIPAMQKGRATTVVALGSRDGVRGREAAAKLGIPTAYDSYESLLADPAVEAIYNPLPNHLHVPWSIKAMEAGKHVLCEKPVALTADEAQQLVDAEKRTGKRVAEAFMVRHHPQWLRARSLVAEGKIGEARLIRTIFAYSNADPANIRNQAEIGGGGLYDIGCYAIATARFLFGAEPLRVMASVQRDPVMKVDRLTSGLIEFPDGRQLVFSCATQLTARQEVEILGTKGRVQVKVPFNADPAKPTEIVIDDARDLYAGGAVSERFDPCDQYTLQVDAFSEAIRQDKPFDYPVADAVKNMRIIDALLRSETSGRWETP</sequence>
<dbReference type="GO" id="GO:0016491">
    <property type="term" value="F:oxidoreductase activity"/>
    <property type="evidence" value="ECO:0007669"/>
    <property type="project" value="UniProtKB-KW"/>
</dbReference>
<organism evidence="5 6">
    <name type="scientific">Bosea lathyri</name>
    <dbReference type="NCBI Taxonomy" id="1036778"/>
    <lineage>
        <taxon>Bacteria</taxon>
        <taxon>Pseudomonadati</taxon>
        <taxon>Pseudomonadota</taxon>
        <taxon>Alphaproteobacteria</taxon>
        <taxon>Hyphomicrobiales</taxon>
        <taxon>Boseaceae</taxon>
        <taxon>Bosea</taxon>
    </lineage>
</organism>
<evidence type="ECO:0000259" key="4">
    <source>
        <dbReference type="Pfam" id="PF22725"/>
    </source>
</evidence>
<dbReference type="InterPro" id="IPR036291">
    <property type="entry name" value="NAD(P)-bd_dom_sf"/>
</dbReference>
<dbReference type="Gene3D" id="3.30.360.10">
    <property type="entry name" value="Dihydrodipicolinate Reductase, domain 2"/>
    <property type="match status" value="1"/>
</dbReference>
<dbReference type="AlphaFoldDB" id="A0A1H5W655"/>
<keyword evidence="2" id="KW-0560">Oxidoreductase</keyword>
<name>A0A1H5W655_9HYPH</name>
<protein>
    <submittedName>
        <fullName evidence="5">Predicted dehydrogenase</fullName>
    </submittedName>
</protein>
<evidence type="ECO:0000256" key="1">
    <source>
        <dbReference type="ARBA" id="ARBA00010928"/>
    </source>
</evidence>
<dbReference type="OrthoDB" id="9801953at2"/>
<dbReference type="InterPro" id="IPR055170">
    <property type="entry name" value="GFO_IDH_MocA-like_dom"/>
</dbReference>
<evidence type="ECO:0000313" key="6">
    <source>
        <dbReference type="Proteomes" id="UP000236743"/>
    </source>
</evidence>
<dbReference type="PANTHER" id="PTHR22604">
    <property type="entry name" value="OXIDOREDUCTASES"/>
    <property type="match status" value="1"/>
</dbReference>